<name>A0A0D1ENF7_9RHOB</name>
<evidence type="ECO:0000256" key="1">
    <source>
        <dbReference type="SAM" id="MobiDB-lite"/>
    </source>
</evidence>
<proteinExistence type="predicted"/>
<reference evidence="3 4" key="1">
    <citation type="submission" date="2015-02" db="EMBL/GenBank/DDBJ databases">
        <title>Genome Sequence of Jannaschia aquimarina DSM28248, a member of the Roseobacter clade.</title>
        <authorList>
            <person name="Voget S."/>
            <person name="Daniel R."/>
        </authorList>
    </citation>
    <scope>NUCLEOTIDE SEQUENCE [LARGE SCALE GENOMIC DNA]</scope>
    <source>
        <strain evidence="3 4">GSW-M26</strain>
    </source>
</reference>
<keyword evidence="2" id="KW-1133">Transmembrane helix</keyword>
<organism evidence="3 4">
    <name type="scientific">Jannaschia aquimarina</name>
    <dbReference type="NCBI Taxonomy" id="935700"/>
    <lineage>
        <taxon>Bacteria</taxon>
        <taxon>Pseudomonadati</taxon>
        <taxon>Pseudomonadota</taxon>
        <taxon>Alphaproteobacteria</taxon>
        <taxon>Rhodobacterales</taxon>
        <taxon>Roseobacteraceae</taxon>
        <taxon>Jannaschia</taxon>
    </lineage>
</organism>
<evidence type="ECO:0000313" key="3">
    <source>
        <dbReference type="EMBL" id="KIT17205.1"/>
    </source>
</evidence>
<gene>
    <name evidence="3" type="ORF">jaqu_09360</name>
</gene>
<evidence type="ECO:0000256" key="2">
    <source>
        <dbReference type="SAM" id="Phobius"/>
    </source>
</evidence>
<sequence length="56" mass="6130">MSVEFLLPALAFFTLLAVVGFGIWSQEQVHKRMDDPNARKSTLAADKDSHGTPADV</sequence>
<dbReference type="AlphaFoldDB" id="A0A0D1ENF7"/>
<evidence type="ECO:0000313" key="4">
    <source>
        <dbReference type="Proteomes" id="UP000032232"/>
    </source>
</evidence>
<feature type="region of interest" description="Disordered" evidence="1">
    <location>
        <begin position="32"/>
        <end position="56"/>
    </location>
</feature>
<keyword evidence="2" id="KW-0472">Membrane</keyword>
<protein>
    <submittedName>
        <fullName evidence="3">Uncharacterized protein</fullName>
    </submittedName>
</protein>
<accession>A0A0D1ENF7</accession>
<dbReference type="PATRIC" id="fig|935700.4.peg.978"/>
<dbReference type="EMBL" id="JYFE01000020">
    <property type="protein sequence ID" value="KIT17205.1"/>
    <property type="molecule type" value="Genomic_DNA"/>
</dbReference>
<dbReference type="Proteomes" id="UP000032232">
    <property type="component" value="Unassembled WGS sequence"/>
</dbReference>
<dbReference type="RefSeq" id="WP_169746086.1">
    <property type="nucleotide sequence ID" value="NZ_FZPF01000007.1"/>
</dbReference>
<keyword evidence="2" id="KW-0812">Transmembrane</keyword>
<keyword evidence="4" id="KW-1185">Reference proteome</keyword>
<feature type="transmembrane region" description="Helical" evidence="2">
    <location>
        <begin position="6"/>
        <end position="24"/>
    </location>
</feature>
<comment type="caution">
    <text evidence="3">The sequence shown here is derived from an EMBL/GenBank/DDBJ whole genome shotgun (WGS) entry which is preliminary data.</text>
</comment>